<sequence length="134" mass="14579">MAVQIIHPETWRRRLVGEPSGRPGHASVHADETASLLVAVRPCKCNVAPVAGFASIALGSTSLTPFRDLADLLLGSCQVAGEKLQKMQEKVRPPEYDSSPSSCLSVSTKRTTQKKRILPRLRVSVHAQTIKKLL</sequence>
<accession>A0A8J5WBJ0</accession>
<keyword evidence="3" id="KW-1185">Reference proteome</keyword>
<organism evidence="2 3">
    <name type="scientific">Zizania palustris</name>
    <name type="common">Northern wild rice</name>
    <dbReference type="NCBI Taxonomy" id="103762"/>
    <lineage>
        <taxon>Eukaryota</taxon>
        <taxon>Viridiplantae</taxon>
        <taxon>Streptophyta</taxon>
        <taxon>Embryophyta</taxon>
        <taxon>Tracheophyta</taxon>
        <taxon>Spermatophyta</taxon>
        <taxon>Magnoliopsida</taxon>
        <taxon>Liliopsida</taxon>
        <taxon>Poales</taxon>
        <taxon>Poaceae</taxon>
        <taxon>BOP clade</taxon>
        <taxon>Oryzoideae</taxon>
        <taxon>Oryzeae</taxon>
        <taxon>Zizaniinae</taxon>
        <taxon>Zizania</taxon>
    </lineage>
</organism>
<reference evidence="2" key="1">
    <citation type="journal article" date="2021" name="bioRxiv">
        <title>Whole Genome Assembly and Annotation of Northern Wild Rice, Zizania palustris L., Supports a Whole Genome Duplication in the Zizania Genus.</title>
        <authorList>
            <person name="Haas M."/>
            <person name="Kono T."/>
            <person name="Macchietto M."/>
            <person name="Millas R."/>
            <person name="McGilp L."/>
            <person name="Shao M."/>
            <person name="Duquette J."/>
            <person name="Hirsch C.N."/>
            <person name="Kimball J."/>
        </authorList>
    </citation>
    <scope>NUCLEOTIDE SEQUENCE</scope>
    <source>
        <tissue evidence="2">Fresh leaf tissue</tissue>
    </source>
</reference>
<feature type="region of interest" description="Disordered" evidence="1">
    <location>
        <begin position="88"/>
        <end position="110"/>
    </location>
</feature>
<protein>
    <submittedName>
        <fullName evidence="2">Uncharacterized protein</fullName>
    </submittedName>
</protein>
<dbReference type="EMBL" id="JAAALK010000082">
    <property type="protein sequence ID" value="KAG8086212.1"/>
    <property type="molecule type" value="Genomic_DNA"/>
</dbReference>
<evidence type="ECO:0000313" key="3">
    <source>
        <dbReference type="Proteomes" id="UP000729402"/>
    </source>
</evidence>
<name>A0A8J5WBJ0_ZIZPA</name>
<proteinExistence type="predicted"/>
<evidence type="ECO:0000256" key="1">
    <source>
        <dbReference type="SAM" id="MobiDB-lite"/>
    </source>
</evidence>
<comment type="caution">
    <text evidence="2">The sequence shown here is derived from an EMBL/GenBank/DDBJ whole genome shotgun (WGS) entry which is preliminary data.</text>
</comment>
<dbReference type="AlphaFoldDB" id="A0A8J5WBJ0"/>
<reference evidence="2" key="2">
    <citation type="submission" date="2021-02" db="EMBL/GenBank/DDBJ databases">
        <authorList>
            <person name="Kimball J.A."/>
            <person name="Haas M.W."/>
            <person name="Macchietto M."/>
            <person name="Kono T."/>
            <person name="Duquette J."/>
            <person name="Shao M."/>
        </authorList>
    </citation>
    <scope>NUCLEOTIDE SEQUENCE</scope>
    <source>
        <tissue evidence="2">Fresh leaf tissue</tissue>
    </source>
</reference>
<feature type="compositionally biased region" description="Polar residues" evidence="1">
    <location>
        <begin position="98"/>
        <end position="110"/>
    </location>
</feature>
<evidence type="ECO:0000313" key="2">
    <source>
        <dbReference type="EMBL" id="KAG8086212.1"/>
    </source>
</evidence>
<dbReference type="Proteomes" id="UP000729402">
    <property type="component" value="Unassembled WGS sequence"/>
</dbReference>
<gene>
    <name evidence="2" type="ORF">GUJ93_ZPchr0010g10828</name>
</gene>